<evidence type="ECO:0000256" key="1">
    <source>
        <dbReference type="SAM" id="MobiDB-lite"/>
    </source>
</evidence>
<comment type="caution">
    <text evidence="2">The sequence shown here is derived from an EMBL/GenBank/DDBJ whole genome shotgun (WGS) entry which is preliminary data.</text>
</comment>
<sequence>PQTAPLIVPGDQKRRVASESSMSSNQSTGGWGCTCRHSDD</sequence>
<accession>A0A392TK41</accession>
<dbReference type="Proteomes" id="UP000265520">
    <property type="component" value="Unassembled WGS sequence"/>
</dbReference>
<evidence type="ECO:0000313" key="3">
    <source>
        <dbReference type="Proteomes" id="UP000265520"/>
    </source>
</evidence>
<reference evidence="2 3" key="1">
    <citation type="journal article" date="2018" name="Front. Plant Sci.">
        <title>Red Clover (Trifolium pratense) and Zigzag Clover (T. medium) - A Picture of Genomic Similarities and Differences.</title>
        <authorList>
            <person name="Dluhosova J."/>
            <person name="Istvanek J."/>
            <person name="Nedelnik J."/>
            <person name="Repkova J."/>
        </authorList>
    </citation>
    <scope>NUCLEOTIDE SEQUENCE [LARGE SCALE GENOMIC DNA]</scope>
    <source>
        <strain evidence="3">cv. 10/8</strain>
        <tissue evidence="2">Leaf</tissue>
    </source>
</reference>
<dbReference type="EMBL" id="LXQA010601558">
    <property type="protein sequence ID" value="MCI61539.1"/>
    <property type="molecule type" value="Genomic_DNA"/>
</dbReference>
<feature type="non-terminal residue" evidence="2">
    <location>
        <position position="1"/>
    </location>
</feature>
<organism evidence="2 3">
    <name type="scientific">Trifolium medium</name>
    <dbReference type="NCBI Taxonomy" id="97028"/>
    <lineage>
        <taxon>Eukaryota</taxon>
        <taxon>Viridiplantae</taxon>
        <taxon>Streptophyta</taxon>
        <taxon>Embryophyta</taxon>
        <taxon>Tracheophyta</taxon>
        <taxon>Spermatophyta</taxon>
        <taxon>Magnoliopsida</taxon>
        <taxon>eudicotyledons</taxon>
        <taxon>Gunneridae</taxon>
        <taxon>Pentapetalae</taxon>
        <taxon>rosids</taxon>
        <taxon>fabids</taxon>
        <taxon>Fabales</taxon>
        <taxon>Fabaceae</taxon>
        <taxon>Papilionoideae</taxon>
        <taxon>50 kb inversion clade</taxon>
        <taxon>NPAAA clade</taxon>
        <taxon>Hologalegina</taxon>
        <taxon>IRL clade</taxon>
        <taxon>Trifolieae</taxon>
        <taxon>Trifolium</taxon>
    </lineage>
</organism>
<evidence type="ECO:0000313" key="2">
    <source>
        <dbReference type="EMBL" id="MCI61539.1"/>
    </source>
</evidence>
<protein>
    <submittedName>
        <fullName evidence="2">Uncharacterized protein</fullName>
    </submittedName>
</protein>
<dbReference type="AlphaFoldDB" id="A0A392TK41"/>
<proteinExistence type="predicted"/>
<keyword evidence="3" id="KW-1185">Reference proteome</keyword>
<feature type="region of interest" description="Disordered" evidence="1">
    <location>
        <begin position="1"/>
        <end position="40"/>
    </location>
</feature>
<name>A0A392TK41_9FABA</name>
<feature type="compositionally biased region" description="Polar residues" evidence="1">
    <location>
        <begin position="18"/>
        <end position="28"/>
    </location>
</feature>